<reference evidence="10 11" key="1">
    <citation type="submission" date="2008-11" db="EMBL/GenBank/DDBJ databases">
        <title>Draft genome sequence of Bacteroides pectinophilus (ATCC 43243).</title>
        <authorList>
            <person name="Sudarsanam P."/>
            <person name="Ley R."/>
            <person name="Guruge J."/>
            <person name="Turnbaugh P.J."/>
            <person name="Mahowald M."/>
            <person name="Liep D."/>
            <person name="Gordon J."/>
        </authorList>
    </citation>
    <scope>NUCLEOTIDE SEQUENCE [LARGE SCALE GENOMIC DNA]</scope>
    <source>
        <strain evidence="10 11">ATCC 43243</strain>
    </source>
</reference>
<gene>
    <name evidence="10" type="ORF">BACPEC_02649</name>
</gene>
<evidence type="ECO:0000256" key="4">
    <source>
        <dbReference type="ARBA" id="ARBA00022475"/>
    </source>
</evidence>
<feature type="transmembrane region" description="Helical" evidence="8">
    <location>
        <begin position="233"/>
        <end position="250"/>
    </location>
</feature>
<keyword evidence="7 8" id="KW-0472">Membrane</keyword>
<evidence type="ECO:0000256" key="8">
    <source>
        <dbReference type="RuleBase" id="RU363032"/>
    </source>
</evidence>
<keyword evidence="5 8" id="KW-0812">Transmembrane</keyword>
<sequence length="264" mass="29289">MKNVLSRRSLGIPYGIFLLIFVAAPLLVLVYYAFTDGTGQFTMANLLNFFTDPNTLGTLCYSFVLAIVTTLVCLLIAYPAAYILTQSHFRRTGVIIMLFVLPMWINFTLRITALKEILSLVEGNLAFYPFLNTVIGMTYDFLPFMILPLYTTLSRLDRNVIEAASDLGADNFQTFTRVILPLSVPGIVSGVSMVFLPAMTNYVVLDMLYNSTYIMGSLIGSYFAAYDWHNGSMIALILLIIICVVTIISGDRDTEGKDRGGAIL</sequence>
<dbReference type="AlphaFoldDB" id="B7AVA1"/>
<dbReference type="Pfam" id="PF00528">
    <property type="entry name" value="BPD_transp_1"/>
    <property type="match status" value="1"/>
</dbReference>
<dbReference type="PANTHER" id="PTHR42929">
    <property type="entry name" value="INNER MEMBRANE ABC TRANSPORTER PERMEASE PROTEIN YDCU-RELATED-RELATED"/>
    <property type="match status" value="1"/>
</dbReference>
<dbReference type="InterPro" id="IPR000515">
    <property type="entry name" value="MetI-like"/>
</dbReference>
<evidence type="ECO:0000256" key="2">
    <source>
        <dbReference type="ARBA" id="ARBA00007069"/>
    </source>
</evidence>
<protein>
    <recommendedName>
        <fullName evidence="9">ABC transmembrane type-1 domain-containing protein</fullName>
    </recommendedName>
</protein>
<evidence type="ECO:0000259" key="9">
    <source>
        <dbReference type="PROSITE" id="PS50928"/>
    </source>
</evidence>
<evidence type="ECO:0000256" key="6">
    <source>
        <dbReference type="ARBA" id="ARBA00022989"/>
    </source>
</evidence>
<name>B7AVA1_9FIRM</name>
<dbReference type="PANTHER" id="PTHR42929:SF1">
    <property type="entry name" value="INNER MEMBRANE ABC TRANSPORTER PERMEASE PROTEIN YDCU-RELATED"/>
    <property type="match status" value="1"/>
</dbReference>
<dbReference type="GO" id="GO:0055085">
    <property type="term" value="P:transmembrane transport"/>
    <property type="evidence" value="ECO:0007669"/>
    <property type="project" value="InterPro"/>
</dbReference>
<dbReference type="Gene3D" id="1.10.3720.10">
    <property type="entry name" value="MetI-like"/>
    <property type="match status" value="1"/>
</dbReference>
<feature type="transmembrane region" description="Helical" evidence="8">
    <location>
        <begin position="125"/>
        <end position="150"/>
    </location>
</feature>
<feature type="transmembrane region" description="Helical" evidence="8">
    <location>
        <begin position="93"/>
        <end position="113"/>
    </location>
</feature>
<evidence type="ECO:0000256" key="7">
    <source>
        <dbReference type="ARBA" id="ARBA00023136"/>
    </source>
</evidence>
<reference evidence="10 11" key="2">
    <citation type="submission" date="2008-11" db="EMBL/GenBank/DDBJ databases">
        <authorList>
            <person name="Fulton L."/>
            <person name="Clifton S."/>
            <person name="Fulton B."/>
            <person name="Xu J."/>
            <person name="Minx P."/>
            <person name="Pepin K.H."/>
            <person name="Johnson M."/>
            <person name="Bhonagiri V."/>
            <person name="Nash W.E."/>
            <person name="Mardis E.R."/>
            <person name="Wilson R.K."/>
        </authorList>
    </citation>
    <scope>NUCLEOTIDE SEQUENCE [LARGE SCALE GENOMIC DNA]</scope>
    <source>
        <strain evidence="10 11">ATCC 43243</strain>
    </source>
</reference>
<dbReference type="InterPro" id="IPR035906">
    <property type="entry name" value="MetI-like_sf"/>
</dbReference>
<proteinExistence type="inferred from homology"/>
<dbReference type="EMBL" id="ABVQ01000037">
    <property type="protein sequence ID" value="EEC56142.1"/>
    <property type="molecule type" value="Genomic_DNA"/>
</dbReference>
<dbReference type="Proteomes" id="UP000003136">
    <property type="component" value="Unassembled WGS sequence"/>
</dbReference>
<feature type="domain" description="ABC transmembrane type-1" evidence="9">
    <location>
        <begin position="59"/>
        <end position="249"/>
    </location>
</feature>
<dbReference type="CDD" id="cd06261">
    <property type="entry name" value="TM_PBP2"/>
    <property type="match status" value="1"/>
</dbReference>
<dbReference type="eggNOG" id="COG1176">
    <property type="taxonomic scope" value="Bacteria"/>
</dbReference>
<keyword evidence="11" id="KW-1185">Reference proteome</keyword>
<dbReference type="SUPFAM" id="SSF161098">
    <property type="entry name" value="MetI-like"/>
    <property type="match status" value="1"/>
</dbReference>
<organism evidence="10 11">
    <name type="scientific">[Bacteroides] pectinophilus ATCC 43243</name>
    <dbReference type="NCBI Taxonomy" id="483218"/>
    <lineage>
        <taxon>Bacteria</taxon>
        <taxon>Bacillati</taxon>
        <taxon>Bacillota</taxon>
        <taxon>Clostridia</taxon>
        <taxon>Eubacteriales</taxon>
    </lineage>
</organism>
<keyword evidence="4" id="KW-1003">Cell membrane</keyword>
<evidence type="ECO:0000256" key="5">
    <source>
        <dbReference type="ARBA" id="ARBA00022692"/>
    </source>
</evidence>
<feature type="transmembrane region" description="Helical" evidence="8">
    <location>
        <begin position="54"/>
        <end position="81"/>
    </location>
</feature>
<evidence type="ECO:0000256" key="1">
    <source>
        <dbReference type="ARBA" id="ARBA00004651"/>
    </source>
</evidence>
<accession>B7AVA1</accession>
<dbReference type="STRING" id="483218.BACPEC_02649"/>
<evidence type="ECO:0000313" key="10">
    <source>
        <dbReference type="EMBL" id="EEC56142.1"/>
    </source>
</evidence>
<dbReference type="GO" id="GO:0005886">
    <property type="term" value="C:plasma membrane"/>
    <property type="evidence" value="ECO:0007669"/>
    <property type="project" value="UniProtKB-SubCell"/>
</dbReference>
<feature type="transmembrane region" description="Helical" evidence="8">
    <location>
        <begin position="12"/>
        <end position="34"/>
    </location>
</feature>
<evidence type="ECO:0000313" key="11">
    <source>
        <dbReference type="Proteomes" id="UP000003136"/>
    </source>
</evidence>
<comment type="subcellular location">
    <subcellularLocation>
        <location evidence="1 8">Cell membrane</location>
        <topology evidence="1 8">Multi-pass membrane protein</topology>
    </subcellularLocation>
</comment>
<dbReference type="HOGENOM" id="CLU_016047_18_3_9"/>
<keyword evidence="6 8" id="KW-1133">Transmembrane helix</keyword>
<feature type="transmembrane region" description="Helical" evidence="8">
    <location>
        <begin position="178"/>
        <end position="196"/>
    </location>
</feature>
<keyword evidence="3 8" id="KW-0813">Transport</keyword>
<dbReference type="PROSITE" id="PS50928">
    <property type="entry name" value="ABC_TM1"/>
    <property type="match status" value="1"/>
</dbReference>
<evidence type="ECO:0000256" key="3">
    <source>
        <dbReference type="ARBA" id="ARBA00022448"/>
    </source>
</evidence>
<comment type="similarity">
    <text evidence="2">Belongs to the binding-protein-dependent transport system permease family. CysTW subfamily.</text>
</comment>